<sequence length="202" mass="23635">MMICFFEKIVCRRGAQSELRIDLTHIYYGKELLPYVKHHYLKTVSQNFINCPAEHQVFEKSSHEEETYPLKPIKRKASMKYAVGMIVKFSPDVTGVIIGWLMRDYNPRVQYAGQIRAYIVLCEDNRIFSISGIHLEKVKTPQPLKNDVLGRYFSAFNGTHYIPNETVKRLYPDDLLYLTNQLSQIVKLRGFRILDTRELQGQ</sequence>
<organism evidence="1 2">
    <name type="scientific">Ooceraea biroi</name>
    <name type="common">Clonal raider ant</name>
    <name type="synonym">Cerapachys biroi</name>
    <dbReference type="NCBI Taxonomy" id="2015173"/>
    <lineage>
        <taxon>Eukaryota</taxon>
        <taxon>Metazoa</taxon>
        <taxon>Ecdysozoa</taxon>
        <taxon>Arthropoda</taxon>
        <taxon>Hexapoda</taxon>
        <taxon>Insecta</taxon>
        <taxon>Pterygota</taxon>
        <taxon>Neoptera</taxon>
        <taxon>Endopterygota</taxon>
        <taxon>Hymenoptera</taxon>
        <taxon>Apocrita</taxon>
        <taxon>Aculeata</taxon>
        <taxon>Formicoidea</taxon>
        <taxon>Formicidae</taxon>
        <taxon>Dorylinae</taxon>
        <taxon>Ooceraea</taxon>
    </lineage>
</organism>
<proteinExistence type="predicted"/>
<dbReference type="AlphaFoldDB" id="A0A026WII8"/>
<accession>A0A026WII8</accession>
<dbReference type="EMBL" id="KK107185">
    <property type="protein sequence ID" value="EZA55788.1"/>
    <property type="molecule type" value="Genomic_DNA"/>
</dbReference>
<keyword evidence="2" id="KW-1185">Reference proteome</keyword>
<evidence type="ECO:0000313" key="1">
    <source>
        <dbReference type="EMBL" id="EZA55788.1"/>
    </source>
</evidence>
<name>A0A026WII8_OOCBI</name>
<protein>
    <submittedName>
        <fullName evidence="1">F-box only protein</fullName>
    </submittedName>
</protein>
<dbReference type="Proteomes" id="UP000053097">
    <property type="component" value="Unassembled WGS sequence"/>
</dbReference>
<evidence type="ECO:0000313" key="2">
    <source>
        <dbReference type="Proteomes" id="UP000053097"/>
    </source>
</evidence>
<gene>
    <name evidence="1" type="ORF">X777_03963</name>
</gene>
<reference evidence="1 2" key="1">
    <citation type="journal article" date="2014" name="Curr. Biol.">
        <title>The genome of the clonal raider ant Cerapachys biroi.</title>
        <authorList>
            <person name="Oxley P.R."/>
            <person name="Ji L."/>
            <person name="Fetter-Pruneda I."/>
            <person name="McKenzie S.K."/>
            <person name="Li C."/>
            <person name="Hu H."/>
            <person name="Zhang G."/>
            <person name="Kronauer D.J."/>
        </authorList>
    </citation>
    <scope>NUCLEOTIDE SEQUENCE [LARGE SCALE GENOMIC DNA]</scope>
</reference>